<evidence type="ECO:0000313" key="6">
    <source>
        <dbReference type="Proteomes" id="UP000783742"/>
    </source>
</evidence>
<feature type="region of interest" description="Disordered" evidence="2">
    <location>
        <begin position="240"/>
        <end position="261"/>
    </location>
</feature>
<evidence type="ECO:0000259" key="4">
    <source>
        <dbReference type="PROSITE" id="PS51109"/>
    </source>
</evidence>
<dbReference type="InterPro" id="IPR011098">
    <property type="entry name" value="G5_dom"/>
</dbReference>
<name>A0ABS6FET7_9FIRM</name>
<evidence type="ECO:0000313" key="5">
    <source>
        <dbReference type="EMBL" id="MBU5668697.1"/>
    </source>
</evidence>
<keyword evidence="3" id="KW-0812">Transmembrane</keyword>
<feature type="domain" description="G5" evidence="4">
    <location>
        <begin position="1645"/>
        <end position="1727"/>
    </location>
</feature>
<feature type="region of interest" description="Disordered" evidence="2">
    <location>
        <begin position="285"/>
        <end position="318"/>
    </location>
</feature>
<dbReference type="SMART" id="SM01208">
    <property type="entry name" value="G5"/>
    <property type="match status" value="10"/>
</dbReference>
<feature type="region of interest" description="Disordered" evidence="2">
    <location>
        <begin position="1676"/>
        <end position="1704"/>
    </location>
</feature>
<evidence type="ECO:0000256" key="1">
    <source>
        <dbReference type="ARBA" id="ARBA00022729"/>
    </source>
</evidence>
<feature type="compositionally biased region" description="Low complexity" evidence="2">
    <location>
        <begin position="1306"/>
        <end position="1319"/>
    </location>
</feature>
<reference evidence="5 6" key="1">
    <citation type="submission" date="2021-06" db="EMBL/GenBank/DDBJ databases">
        <authorList>
            <person name="Sun Q."/>
            <person name="Li D."/>
        </authorList>
    </citation>
    <scope>NUCLEOTIDE SEQUENCE [LARGE SCALE GENOMIC DNA]</scope>
    <source>
        <strain evidence="5 6">MSJ-1</strain>
    </source>
</reference>
<dbReference type="InterPro" id="IPR046774">
    <property type="entry name" value="pAdhesive_10"/>
</dbReference>
<keyword evidence="3" id="KW-1133">Transmembrane helix</keyword>
<feature type="compositionally biased region" description="Basic and acidic residues" evidence="2">
    <location>
        <begin position="1695"/>
        <end position="1704"/>
    </location>
</feature>
<feature type="compositionally biased region" description="Basic and acidic residues" evidence="2">
    <location>
        <begin position="190"/>
        <end position="201"/>
    </location>
</feature>
<dbReference type="Proteomes" id="UP000783742">
    <property type="component" value="Unassembled WGS sequence"/>
</dbReference>
<dbReference type="EMBL" id="JAHLQO010000002">
    <property type="protein sequence ID" value="MBU5668697.1"/>
    <property type="molecule type" value="Genomic_DNA"/>
</dbReference>
<dbReference type="RefSeq" id="WP_216548548.1">
    <property type="nucleotide sequence ID" value="NZ_JAHLQO010000002.1"/>
</dbReference>
<feature type="domain" description="G5" evidence="4">
    <location>
        <begin position="1501"/>
        <end position="1581"/>
    </location>
</feature>
<gene>
    <name evidence="5" type="ORF">KQI68_02465</name>
</gene>
<feature type="compositionally biased region" description="Low complexity" evidence="2">
    <location>
        <begin position="1806"/>
        <end position="1832"/>
    </location>
</feature>
<dbReference type="Pfam" id="PF07501">
    <property type="entry name" value="G5"/>
    <property type="match status" value="8"/>
</dbReference>
<feature type="domain" description="G5" evidence="4">
    <location>
        <begin position="1350"/>
        <end position="1430"/>
    </location>
</feature>
<feature type="compositionally biased region" description="Polar residues" evidence="2">
    <location>
        <begin position="1765"/>
        <end position="1779"/>
    </location>
</feature>
<keyword evidence="3" id="KW-0472">Membrane</keyword>
<evidence type="ECO:0000256" key="2">
    <source>
        <dbReference type="SAM" id="MobiDB-lite"/>
    </source>
</evidence>
<feature type="compositionally biased region" description="Polar residues" evidence="2">
    <location>
        <begin position="91"/>
        <end position="102"/>
    </location>
</feature>
<sequence>MDNLKKVVDDKKLKSATRVPKYGMRKLSVGLVSCTLGFITFAAPNVVSAHVNESAAIVENHEGGAPSDGAVERAVSGTDNDKNKVEATTADAVNTSGASESLLNEPISAEKAAEKPVEPEEPVETEKPVQPVDPAEAVEEKSTDKEKAPEGAAGAALELSAEETPQPLGATAEDTETPATTAGTTGETSDENKTSKEYKQSDIVKDEKVITEGKGYRQSEIAGQGNKIKVINEDLGNEKEGVRVEVQNPSPTSPDKKSFGVEVNIDKKKADRTYNGFLITDSARGPSVESEGGFLDPGQTLPTNTEDTVTYKPDSTGGEIYAGRQTKFDYISNEKDRKHLANKDTGKTTLAWQGKYTDPNPNKKMFDGSNFEVSVGVNPYPNENKDLSLIGIGGTTTINKVPVKNQYIVSDANITNAGDEDYTRLVGEVYHPDEDILVNGAQALIVNATNIEELKNATGNNNLSVGQIVFKMPKGALQGDDSIFNDDKFKGVQNLRAKFFARPRTKEEFQKAALTEDYNDVFAYESTGAGTKVINHNGTEVTIDKQGIDRYDHYNLIGEMTINLDDTKNYDQTFNRIQSKDDTAYSNTVTPGGSINLKINSPSGKEGDPSKSYEDMKNAKANGLADGKILEEFKKQAEAKGWKVETKKDNPSEFTVTAPADARPGDTMYLPIEYKYTNGSKDYHSFYFVVKETNNVKPEYHAEVGFQGDTLTNTPEVELSDKADINNPESYELVPGTYTDDKGNVWKDVTIDKDTGVVTAKVPDGEGVKIIGGENVFIPVKVNYTDKLTGEAKTEIVKAQFIARPKYKATVKDEDIKDIPFASKEEFDETIPLGEIRVINPGKAGKEKTVFEQDVVNGKKGLIDPETGKFTEGENLFRKVTTTIEEKEDRLVKVGVKPAEKTITIPHTTEYVVDPTLKPGEEVYEEGWDGEITVKTTRNPDTGEITITKEETLAMQPMKIRVGAYEHKNDIPFDTTVITDDNLPAGTKEETGGVVGKTETKVTPAKIADMDDMMNTIGEDNFLKHDKEHQVMNLPNYEAIANYMVEKGYWDADKVTKTTDEYGNVTAASYNGESFEDLLNFDSKNRPQGKALVKGKVETKTITEKQDKVIKVGTKTEGTVVDTDEIPFKVKVEKDPSLKKGEWKYKKDENGEDLSGKVGTNKKTWTIVNSKVVGEPKVEETKPVDAVILVGEEDFTGTVTHDVTEELPFTVKVVEDPTMDKGTHKVEQEGQKGSKTTTYTQNIKNGAADGEMTSAVDETKTVQPIEHIIKVGTKPLKGESTVTTTNKKPFDVEIKYDNTKPIGFVEETGGTPGEESTTTKVTSEDGKVTSGDSTTTETTAPVKKVITVGTKNYTGKFEYEHENVDPFETTIEFDNTMKAGESKVTTQGVNGKSTTKVTQEFENGTLKDKNVETTETVKKVNQVIKVGTMTEGTHSHTEELPFEYTVEYDPKIEAGKYKIVRPGSKGSRTTEWTIKNSEVVGEPKITAETPATNAVIKVGNKDFVGKIEHTEKIQTPFETEYIYDKNLDAGETIVVSEGTPGSKNITYTHDIKNGAQDGETKKTESIVVEAKNRVVKIGIKPVTKTIEIPHDTEYELDQNLEFGKTETVTEGKVGSKIITTKFNKETGKIEVSEEDVAPTNKKVKIGAKTDGKVTVTDEIMYETEIIYDDTMAAGEEKVDQEGEKGSKTTTITIKNSKEEDRKVEVKEAKKRIVRVGTLCKVPENPNKPVEPGKEDPVNPGGNTPSNPEKPNPGENDPTKPVDPVNPSNPTEPSNSTEPVSPTPDKPVTPTPSTPIVPGETPNNPVETSSTPGETPSTPAETPSTPAETPSAEESVEEKTEETVENIEKVEEANKDNELDSAIRSKGRETDSARNKKSKSITDNPKTYDAGVAGYAGLGGFASALLAAFEMKRRKKNK</sequence>
<protein>
    <submittedName>
        <fullName evidence="5">G5 domain-containing protein</fullName>
    </submittedName>
</protein>
<feature type="compositionally biased region" description="Basic and acidic residues" evidence="2">
    <location>
        <begin position="1676"/>
        <end position="1686"/>
    </location>
</feature>
<accession>A0ABS6FET7</accession>
<feature type="region of interest" description="Disordered" evidence="2">
    <location>
        <begin position="1303"/>
        <end position="1336"/>
    </location>
</feature>
<evidence type="ECO:0000256" key="3">
    <source>
        <dbReference type="SAM" id="Phobius"/>
    </source>
</evidence>
<feature type="compositionally biased region" description="Basic and acidic residues" evidence="2">
    <location>
        <begin position="1836"/>
        <end position="1873"/>
    </location>
</feature>
<keyword evidence="1" id="KW-0732">Signal</keyword>
<feature type="compositionally biased region" description="Low complexity" evidence="2">
    <location>
        <begin position="150"/>
        <end position="187"/>
    </location>
</feature>
<dbReference type="PROSITE" id="PS51109">
    <property type="entry name" value="G5"/>
    <property type="match status" value="8"/>
</dbReference>
<comment type="caution">
    <text evidence="5">The sequence shown here is derived from an EMBL/GenBank/DDBJ whole genome shotgun (WGS) entry which is preliminary data.</text>
</comment>
<feature type="compositionally biased region" description="Pro residues" evidence="2">
    <location>
        <begin position="1780"/>
        <end position="1794"/>
    </location>
</feature>
<feature type="domain" description="G5" evidence="4">
    <location>
        <begin position="1193"/>
        <end position="1275"/>
    </location>
</feature>
<organism evidence="5 6">
    <name type="scientific">Peptoniphilus ovalis</name>
    <dbReference type="NCBI Taxonomy" id="2841503"/>
    <lineage>
        <taxon>Bacteria</taxon>
        <taxon>Bacillati</taxon>
        <taxon>Bacillota</taxon>
        <taxon>Tissierellia</taxon>
        <taxon>Tissierellales</taxon>
        <taxon>Peptoniphilaceae</taxon>
        <taxon>Peptoniphilus</taxon>
    </lineage>
</organism>
<feature type="compositionally biased region" description="Basic and acidic residues" evidence="2">
    <location>
        <begin position="138"/>
        <end position="149"/>
    </location>
</feature>
<feature type="domain" description="G5" evidence="4">
    <location>
        <begin position="1426"/>
        <end position="1502"/>
    </location>
</feature>
<feature type="domain" description="G5" evidence="4">
    <location>
        <begin position="1273"/>
        <end position="1352"/>
    </location>
</feature>
<dbReference type="Pfam" id="PF20592">
    <property type="entry name" value="pAdhesive_10"/>
    <property type="match status" value="1"/>
</dbReference>
<keyword evidence="6" id="KW-1185">Reference proteome</keyword>
<feature type="region of interest" description="Disordered" evidence="2">
    <location>
        <begin position="61"/>
        <end position="201"/>
    </location>
</feature>
<feature type="region of interest" description="Disordered" evidence="2">
    <location>
        <begin position="1719"/>
        <end position="1888"/>
    </location>
</feature>
<proteinExistence type="predicted"/>
<feature type="transmembrane region" description="Helical" evidence="3">
    <location>
        <begin position="1889"/>
        <end position="1908"/>
    </location>
</feature>
<feature type="domain" description="G5" evidence="4">
    <location>
        <begin position="802"/>
        <end position="898"/>
    </location>
</feature>
<feature type="domain" description="G5" evidence="4">
    <location>
        <begin position="1574"/>
        <end position="1654"/>
    </location>
</feature>